<dbReference type="RefSeq" id="WP_200465727.1">
    <property type="nucleotide sequence ID" value="NZ_JAENRR010000035.1"/>
</dbReference>
<accession>A0ABS1HLE9</accession>
<name>A0ABS1HLE9_9BACT</name>
<protein>
    <recommendedName>
        <fullName evidence="3">N-acetyltransferase domain-containing protein</fullName>
    </recommendedName>
</protein>
<comment type="caution">
    <text evidence="1">The sequence shown here is derived from an EMBL/GenBank/DDBJ whole genome shotgun (WGS) entry which is preliminary data.</text>
</comment>
<gene>
    <name evidence="1" type="ORF">JIV24_14240</name>
</gene>
<dbReference type="Proteomes" id="UP000605676">
    <property type="component" value="Unassembled WGS sequence"/>
</dbReference>
<sequence length="168" mass="19600">MMANDVWELMINTFEYERRRCKKEFDEICERSSYQLIELRNNQQLQGFIGYWDFSKWIAIEHLAVQSGENKSVIIPALLNMLLSAKSDGSIIISEIDIVHDISTNSDKLLFNKLGFVENPYVYIQPSYHKGCASFPQKILSYPSAINYESFKELRSILYRFVYGKKAC</sequence>
<evidence type="ECO:0000313" key="1">
    <source>
        <dbReference type="EMBL" id="MBK3518500.1"/>
    </source>
</evidence>
<proteinExistence type="predicted"/>
<keyword evidence="2" id="KW-1185">Reference proteome</keyword>
<reference evidence="1 2" key="1">
    <citation type="submission" date="2021-01" db="EMBL/GenBank/DDBJ databases">
        <title>Carboxyliciviraga sp.nov., isolated from coastal sediments.</title>
        <authorList>
            <person name="Lu D."/>
            <person name="Zhang T."/>
        </authorList>
    </citation>
    <scope>NUCLEOTIDE SEQUENCE [LARGE SCALE GENOMIC DNA]</scope>
    <source>
        <strain evidence="1 2">N1Y132</strain>
    </source>
</reference>
<evidence type="ECO:0000313" key="2">
    <source>
        <dbReference type="Proteomes" id="UP000605676"/>
    </source>
</evidence>
<dbReference type="Gene3D" id="3.40.630.30">
    <property type="match status" value="1"/>
</dbReference>
<organism evidence="1 2">
    <name type="scientific">Carboxylicivirga marina</name>
    <dbReference type="NCBI Taxonomy" id="2800988"/>
    <lineage>
        <taxon>Bacteria</taxon>
        <taxon>Pseudomonadati</taxon>
        <taxon>Bacteroidota</taxon>
        <taxon>Bacteroidia</taxon>
        <taxon>Marinilabiliales</taxon>
        <taxon>Marinilabiliaceae</taxon>
        <taxon>Carboxylicivirga</taxon>
    </lineage>
</organism>
<evidence type="ECO:0008006" key="3">
    <source>
        <dbReference type="Google" id="ProtNLM"/>
    </source>
</evidence>
<dbReference type="EMBL" id="JAENRR010000035">
    <property type="protein sequence ID" value="MBK3518500.1"/>
    <property type="molecule type" value="Genomic_DNA"/>
</dbReference>